<proteinExistence type="predicted"/>
<keyword evidence="2" id="KW-1185">Reference proteome</keyword>
<evidence type="ECO:0000313" key="1">
    <source>
        <dbReference type="EMBL" id="PRD42158.1"/>
    </source>
</evidence>
<gene>
    <name evidence="1" type="ORF">C5748_18420</name>
</gene>
<accession>A0A2S9INQ5</accession>
<dbReference type="EMBL" id="PVBR01000014">
    <property type="protein sequence ID" value="PRD42158.1"/>
    <property type="molecule type" value="Genomic_DNA"/>
</dbReference>
<dbReference type="InterPro" id="IPR056919">
    <property type="entry name" value="Phage_TAC_18"/>
</dbReference>
<sequence length="75" mass="8329">MQEDHGHLWDWFWDLSSSRSIGFNGPNPISVTDIANWAALTGTIVRREEVGIIRAMDAAYISAVAEEHATETGKE</sequence>
<organism evidence="1 2">
    <name type="scientific">Phyllobacterium phragmitis</name>
    <dbReference type="NCBI Taxonomy" id="2670329"/>
    <lineage>
        <taxon>Bacteria</taxon>
        <taxon>Pseudomonadati</taxon>
        <taxon>Pseudomonadota</taxon>
        <taxon>Alphaproteobacteria</taxon>
        <taxon>Hyphomicrobiales</taxon>
        <taxon>Phyllobacteriaceae</taxon>
        <taxon>Phyllobacterium</taxon>
    </lineage>
</organism>
<dbReference type="AlphaFoldDB" id="A0A2S9INQ5"/>
<protein>
    <submittedName>
        <fullName evidence="1">Uncharacterized protein</fullName>
    </submittedName>
</protein>
<dbReference type="Pfam" id="PF23812">
    <property type="entry name" value="Phage_TAC_18"/>
    <property type="match status" value="1"/>
</dbReference>
<reference evidence="1 2" key="1">
    <citation type="submission" date="2018-02" db="EMBL/GenBank/DDBJ databases">
        <title>The draft genome of Phyllobacterium sp. 1N-3.</title>
        <authorList>
            <person name="Liu L."/>
            <person name="Li L."/>
            <person name="Zhang X."/>
            <person name="Wang T."/>
            <person name="Liang L."/>
        </authorList>
    </citation>
    <scope>NUCLEOTIDE SEQUENCE [LARGE SCALE GENOMIC DNA]</scope>
    <source>
        <strain evidence="1 2">1N-3</strain>
    </source>
</reference>
<dbReference type="Proteomes" id="UP000239434">
    <property type="component" value="Unassembled WGS sequence"/>
</dbReference>
<name>A0A2S9INQ5_9HYPH</name>
<evidence type="ECO:0000313" key="2">
    <source>
        <dbReference type="Proteomes" id="UP000239434"/>
    </source>
</evidence>
<comment type="caution">
    <text evidence="1">The sequence shown here is derived from an EMBL/GenBank/DDBJ whole genome shotgun (WGS) entry which is preliminary data.</text>
</comment>